<comment type="similarity">
    <text evidence="4">Belongs to the aldehyde dehydrogenase family. AstD subfamily.</text>
</comment>
<dbReference type="NCBIfam" id="NF006992">
    <property type="entry name" value="PRK09457.1"/>
    <property type="match status" value="1"/>
</dbReference>
<dbReference type="HAMAP" id="MF_01174">
    <property type="entry name" value="Aldedh_AstD"/>
    <property type="match status" value="1"/>
</dbReference>
<protein>
    <recommendedName>
        <fullName evidence="4">N-succinylglutamate 5-semialdehyde dehydrogenase</fullName>
        <ecNumber evidence="4">1.2.1.71</ecNumber>
    </recommendedName>
    <alternativeName>
        <fullName evidence="4">Succinylglutamic semialdehyde dehydrogenase</fullName>
        <shortName evidence="4">SGSD</shortName>
    </alternativeName>
</protein>
<evidence type="ECO:0000259" key="6">
    <source>
        <dbReference type="Pfam" id="PF00171"/>
    </source>
</evidence>
<dbReference type="OrthoDB" id="9812625at2"/>
<dbReference type="InterPro" id="IPR029510">
    <property type="entry name" value="Ald_DH_CS_GLU"/>
</dbReference>
<reference evidence="7 8" key="1">
    <citation type="submission" date="2017-05" db="EMBL/GenBank/DDBJ databases">
        <title>Genomic insights into alkan degradation activity of Oleiphilus messinensis.</title>
        <authorList>
            <person name="Kozyavkin S.A."/>
            <person name="Slesarev A.I."/>
            <person name="Golyshin P.N."/>
            <person name="Korzhenkov A."/>
            <person name="Golyshina O.N."/>
            <person name="Toshchakov S.V."/>
        </authorList>
    </citation>
    <scope>NUCLEOTIDE SEQUENCE [LARGE SCALE GENOMIC DNA]</scope>
    <source>
        <strain evidence="7 8">ME102</strain>
    </source>
</reference>
<proteinExistence type="inferred from homology"/>
<evidence type="ECO:0000256" key="4">
    <source>
        <dbReference type="HAMAP-Rule" id="MF_01174"/>
    </source>
</evidence>
<dbReference type="InterPro" id="IPR016160">
    <property type="entry name" value="Ald_DH_CS_CYS"/>
</dbReference>
<dbReference type="Pfam" id="PF00171">
    <property type="entry name" value="Aldedh"/>
    <property type="match status" value="1"/>
</dbReference>
<dbReference type="GO" id="GO:0043824">
    <property type="term" value="F:succinylglutamate-semialdehyde dehydrogenase activity"/>
    <property type="evidence" value="ECO:0007669"/>
    <property type="project" value="UniProtKB-EC"/>
</dbReference>
<dbReference type="PANTHER" id="PTHR43353">
    <property type="entry name" value="SUCCINATE-SEMIALDEHYDE DEHYDROGENASE, MITOCHONDRIAL"/>
    <property type="match status" value="1"/>
</dbReference>
<evidence type="ECO:0000256" key="5">
    <source>
        <dbReference type="PROSITE-ProRule" id="PRU10007"/>
    </source>
</evidence>
<name>A0A1Y0I542_9GAMM</name>
<evidence type="ECO:0000313" key="8">
    <source>
        <dbReference type="Proteomes" id="UP000196027"/>
    </source>
</evidence>
<evidence type="ECO:0000256" key="1">
    <source>
        <dbReference type="ARBA" id="ARBA00022503"/>
    </source>
</evidence>
<dbReference type="AlphaFoldDB" id="A0A1Y0I542"/>
<comment type="catalytic activity">
    <reaction evidence="4">
        <text>N-succinyl-L-glutamate 5-semialdehyde + NAD(+) + H2O = N-succinyl-L-glutamate + NADH + 2 H(+)</text>
        <dbReference type="Rhea" id="RHEA:10812"/>
        <dbReference type="ChEBI" id="CHEBI:15377"/>
        <dbReference type="ChEBI" id="CHEBI:15378"/>
        <dbReference type="ChEBI" id="CHEBI:57540"/>
        <dbReference type="ChEBI" id="CHEBI:57945"/>
        <dbReference type="ChEBI" id="CHEBI:58520"/>
        <dbReference type="ChEBI" id="CHEBI:58763"/>
        <dbReference type="EC" id="1.2.1.71"/>
    </reaction>
</comment>
<dbReference type="PROSITE" id="PS00687">
    <property type="entry name" value="ALDEHYDE_DEHYDR_GLU"/>
    <property type="match status" value="1"/>
</dbReference>
<sequence>MSDQNTEGEGARLAPLEQLYINGRWAHGQGYELNSLNPSTGVSIWRGQSAGEEDVDRAVMSARSVFPDWRAWPLQKRIDAVEAFALALEHNKEQIAFMIAQETSKPLWESRTEVQSMIGKVNISISAQAQRAGDTRQSGPAGDAVLRHRPHGVLAVYGPYNFPGHLPNGHIVPALLAGNCVVFKPSEQTPAVADLVVQCWEQAGLPAGVLNLVQGAADVGRQLAAHPQIDGILFTGSSGTGHALHQQFAGAPEKILALEMGGNNPLIVHDYESLDAAVYLTLFSAFVSAGQRCTCARRLFVPRTAQGDDFVAGLISAAGRIEPGQYDASPQPFIGGVIHQGAKSALLAAQDNLLALGGGALLAMRAHSSGLTHLTPGIIDVTALAEPPDEEWFGPLLSVRRYDSVEDAITQANRTRFGLAAGLVSRDHQLYQYFLERIRAGIVNWNKPLTGASSAAPFGGVGQSGNHRPSAFYAADYCAYPMASMEAEQIDLPESLAPGISL</sequence>
<dbReference type="EMBL" id="CP021425">
    <property type="protein sequence ID" value="ARU55592.1"/>
    <property type="molecule type" value="Genomic_DNA"/>
</dbReference>
<dbReference type="NCBIfam" id="TIGR03240">
    <property type="entry name" value="arg_catab_astD"/>
    <property type="match status" value="1"/>
</dbReference>
<evidence type="ECO:0000256" key="3">
    <source>
        <dbReference type="ARBA" id="ARBA00023027"/>
    </source>
</evidence>
<accession>A0A1Y0I542</accession>
<dbReference type="KEGG" id="ome:OLMES_1517"/>
<dbReference type="InterPro" id="IPR015590">
    <property type="entry name" value="Aldehyde_DH_dom"/>
</dbReference>
<dbReference type="InterPro" id="IPR050740">
    <property type="entry name" value="Aldehyde_DH_Superfamily"/>
</dbReference>
<keyword evidence="2 4" id="KW-0560">Oxidoreductase</keyword>
<feature type="binding site" evidence="4">
    <location>
        <begin position="236"/>
        <end position="241"/>
    </location>
    <ligand>
        <name>NAD(+)</name>
        <dbReference type="ChEBI" id="CHEBI:57540"/>
    </ligand>
</feature>
<dbReference type="CDD" id="cd07095">
    <property type="entry name" value="ALDH_SGSD_AstD"/>
    <property type="match status" value="1"/>
</dbReference>
<dbReference type="EC" id="1.2.1.71" evidence="4"/>
<dbReference type="PANTHER" id="PTHR43353:SF3">
    <property type="entry name" value="ALDEHYDE DEHYDROGENASE-RELATED"/>
    <property type="match status" value="1"/>
</dbReference>
<dbReference type="Proteomes" id="UP000196027">
    <property type="component" value="Chromosome"/>
</dbReference>
<keyword evidence="8" id="KW-1185">Reference proteome</keyword>
<evidence type="ECO:0000313" key="7">
    <source>
        <dbReference type="EMBL" id="ARU55592.1"/>
    </source>
</evidence>
<feature type="active site" evidence="4 5">
    <location>
        <position position="259"/>
    </location>
</feature>
<dbReference type="GO" id="GO:0019545">
    <property type="term" value="P:L-arginine catabolic process to succinate"/>
    <property type="evidence" value="ECO:0007669"/>
    <property type="project" value="UniProtKB-UniRule"/>
</dbReference>
<dbReference type="FunFam" id="3.40.605.10:FF:000010">
    <property type="entry name" value="N-succinylglutamate 5-semialdehyde dehydrogenase"/>
    <property type="match status" value="1"/>
</dbReference>
<keyword evidence="3 4" id="KW-0520">NAD</keyword>
<dbReference type="InterPro" id="IPR016161">
    <property type="entry name" value="Ald_DH/histidinol_DH"/>
</dbReference>
<dbReference type="InterPro" id="IPR016162">
    <property type="entry name" value="Ald_DH_N"/>
</dbReference>
<dbReference type="PROSITE" id="PS00070">
    <property type="entry name" value="ALDEHYDE_DEHYDR_CYS"/>
    <property type="match status" value="1"/>
</dbReference>
<dbReference type="RefSeq" id="WP_087460677.1">
    <property type="nucleotide sequence ID" value="NZ_CP021425.1"/>
</dbReference>
<feature type="active site" evidence="4">
    <location>
        <position position="293"/>
    </location>
</feature>
<comment type="pathway">
    <text evidence="4">Amino-acid degradation; L-arginine degradation via AST pathway; L-glutamate and succinate from L-arginine: step 4/5.</text>
</comment>
<dbReference type="InterPro" id="IPR017649">
    <property type="entry name" value="SuccinylGlu_semiald_DH_AstD"/>
</dbReference>
<organism evidence="7 8">
    <name type="scientific">Oleiphilus messinensis</name>
    <dbReference type="NCBI Taxonomy" id="141451"/>
    <lineage>
        <taxon>Bacteria</taxon>
        <taxon>Pseudomonadati</taxon>
        <taxon>Pseudomonadota</taxon>
        <taxon>Gammaproteobacteria</taxon>
        <taxon>Oceanospirillales</taxon>
        <taxon>Oleiphilaceae</taxon>
        <taxon>Oleiphilus</taxon>
    </lineage>
</organism>
<comment type="function">
    <text evidence="4">Catalyzes the NAD-dependent reduction of succinylglutamate semialdehyde into succinylglutamate.</text>
</comment>
<dbReference type="InterPro" id="IPR016163">
    <property type="entry name" value="Ald_DH_C"/>
</dbReference>
<dbReference type="UniPathway" id="UPA00185">
    <property type="reaction ID" value="UER00282"/>
</dbReference>
<dbReference type="Gene3D" id="3.40.605.10">
    <property type="entry name" value="Aldehyde Dehydrogenase, Chain A, domain 1"/>
    <property type="match status" value="1"/>
</dbReference>
<keyword evidence="1 4" id="KW-0056">Arginine metabolism</keyword>
<dbReference type="SUPFAM" id="SSF53720">
    <property type="entry name" value="ALDH-like"/>
    <property type="match status" value="1"/>
</dbReference>
<evidence type="ECO:0000256" key="2">
    <source>
        <dbReference type="ARBA" id="ARBA00023002"/>
    </source>
</evidence>
<dbReference type="GO" id="GO:0019544">
    <property type="term" value="P:L-arginine catabolic process to L-glutamate"/>
    <property type="evidence" value="ECO:0007669"/>
    <property type="project" value="UniProtKB-UniRule"/>
</dbReference>
<dbReference type="Gene3D" id="3.40.309.10">
    <property type="entry name" value="Aldehyde Dehydrogenase, Chain A, domain 2"/>
    <property type="match status" value="1"/>
</dbReference>
<gene>
    <name evidence="4" type="primary">astD</name>
    <name evidence="7" type="ORF">OLMES_1517</name>
</gene>
<feature type="domain" description="Aldehyde dehydrogenase" evidence="6">
    <location>
        <begin position="25"/>
        <end position="475"/>
    </location>
</feature>